<reference evidence="7 8" key="1">
    <citation type="journal article" date="2016" name="Sci. Rep.">
        <title>Complete genome sequence and transcriptomic analysis of a novel marine strain Bacillus weihaiensis reveals the mechanism of brown algae degradation.</title>
        <authorList>
            <person name="Zhu Y."/>
            <person name="Chen P."/>
            <person name="Bao Y."/>
            <person name="Men Y."/>
            <person name="Zeng Y."/>
            <person name="Yang J."/>
            <person name="Sun J."/>
            <person name="Sun Y."/>
        </authorList>
    </citation>
    <scope>NUCLEOTIDE SEQUENCE [LARGE SCALE GENOMIC DNA]</scope>
    <source>
        <strain evidence="7 8">Alg07</strain>
    </source>
</reference>
<evidence type="ECO:0000256" key="3">
    <source>
        <dbReference type="ARBA" id="ARBA00022490"/>
    </source>
</evidence>
<dbReference type="PANTHER" id="PTHR43213">
    <property type="entry name" value="BIFUNCTIONAL DTTP/UTP PYROPHOSPHATASE/METHYLTRANSFERASE PROTEIN-RELATED"/>
    <property type="match status" value="1"/>
</dbReference>
<sequence length="189" mass="21178">MTQNLILASASPRRKELLALLRLPFEIIPSSIEEIIDENLDPADMVKSLAEQKAKSVAEQHKNSYVIGSDTLVVYEGKMLGKPKTEAEAIDMLQLLSAKSHDVYTGVSICYQGRMRTFYEKTTVTFYPLSLKEMEDYVRTGEPMDKAGGYGIQGYGALLVKELHGDYYSVVGLPVARLKRELEKIGFHQ</sequence>
<dbReference type="InterPro" id="IPR003697">
    <property type="entry name" value="Maf-like"/>
</dbReference>
<organism evidence="7 8">
    <name type="scientific">Bacillus weihaiensis</name>
    <dbReference type="NCBI Taxonomy" id="1547283"/>
    <lineage>
        <taxon>Bacteria</taxon>
        <taxon>Bacillati</taxon>
        <taxon>Bacillota</taxon>
        <taxon>Bacilli</taxon>
        <taxon>Bacillales</taxon>
        <taxon>Bacillaceae</taxon>
        <taxon>Bacillus</taxon>
    </lineage>
</organism>
<evidence type="ECO:0000313" key="8">
    <source>
        <dbReference type="Proteomes" id="UP000181936"/>
    </source>
</evidence>
<feature type="site" description="Important for substrate specificity" evidence="6">
    <location>
        <position position="153"/>
    </location>
</feature>
<dbReference type="FunFam" id="3.90.950.10:FF:000005">
    <property type="entry name" value="7-methyl-GTP pyrophosphatase"/>
    <property type="match status" value="1"/>
</dbReference>
<keyword evidence="8" id="KW-1185">Reference proteome</keyword>
<dbReference type="CDD" id="cd00555">
    <property type="entry name" value="Maf"/>
    <property type="match status" value="1"/>
</dbReference>
<evidence type="ECO:0000256" key="4">
    <source>
        <dbReference type="ARBA" id="ARBA00022801"/>
    </source>
</evidence>
<gene>
    <name evidence="7" type="ORF">A9C19_05435</name>
</gene>
<comment type="function">
    <text evidence="6">Nucleoside triphosphate pyrophosphatase that hydrolyzes dTTP and UTP. May have a dual role in cell division arrest and in preventing the incorporation of modified nucleotides into cellular nucleic acids.</text>
</comment>
<dbReference type="GO" id="GO:0009117">
    <property type="term" value="P:nucleotide metabolic process"/>
    <property type="evidence" value="ECO:0007669"/>
    <property type="project" value="UniProtKB-KW"/>
</dbReference>
<dbReference type="GO" id="GO:0036221">
    <property type="term" value="F:UTP diphosphatase activity"/>
    <property type="evidence" value="ECO:0007669"/>
    <property type="project" value="RHEA"/>
</dbReference>
<keyword evidence="4 6" id="KW-0378">Hydrolase</keyword>
<dbReference type="EC" id="3.6.1.9" evidence="6"/>
<dbReference type="SUPFAM" id="SSF52972">
    <property type="entry name" value="ITPase-like"/>
    <property type="match status" value="1"/>
</dbReference>
<dbReference type="PANTHER" id="PTHR43213:SF5">
    <property type="entry name" value="BIFUNCTIONAL DTTP_UTP PYROPHOSPHATASE_METHYLTRANSFERASE PROTEIN-RELATED"/>
    <property type="match status" value="1"/>
</dbReference>
<comment type="catalytic activity">
    <reaction evidence="6">
        <text>dTTP + H2O = dTMP + diphosphate + H(+)</text>
        <dbReference type="Rhea" id="RHEA:28534"/>
        <dbReference type="ChEBI" id="CHEBI:15377"/>
        <dbReference type="ChEBI" id="CHEBI:15378"/>
        <dbReference type="ChEBI" id="CHEBI:33019"/>
        <dbReference type="ChEBI" id="CHEBI:37568"/>
        <dbReference type="ChEBI" id="CHEBI:63528"/>
        <dbReference type="EC" id="3.6.1.9"/>
    </reaction>
</comment>
<dbReference type="NCBIfam" id="TIGR00172">
    <property type="entry name" value="maf"/>
    <property type="match status" value="1"/>
</dbReference>
<name>A0A1L3MPF0_9BACI</name>
<comment type="catalytic activity">
    <reaction evidence="6">
        <text>UTP + H2O = UMP + diphosphate + H(+)</text>
        <dbReference type="Rhea" id="RHEA:29395"/>
        <dbReference type="ChEBI" id="CHEBI:15377"/>
        <dbReference type="ChEBI" id="CHEBI:15378"/>
        <dbReference type="ChEBI" id="CHEBI:33019"/>
        <dbReference type="ChEBI" id="CHEBI:46398"/>
        <dbReference type="ChEBI" id="CHEBI:57865"/>
        <dbReference type="EC" id="3.6.1.9"/>
    </reaction>
</comment>
<dbReference type="GO" id="GO:0036218">
    <property type="term" value="F:dTTP diphosphatase activity"/>
    <property type="evidence" value="ECO:0007669"/>
    <property type="project" value="RHEA"/>
</dbReference>
<proteinExistence type="inferred from homology"/>
<dbReference type="OrthoDB" id="9807767at2"/>
<feature type="site" description="Important for substrate specificity" evidence="6">
    <location>
        <position position="71"/>
    </location>
</feature>
<dbReference type="RefSeq" id="WP_072579021.1">
    <property type="nucleotide sequence ID" value="NZ_CP016020.1"/>
</dbReference>
<evidence type="ECO:0000256" key="2">
    <source>
        <dbReference type="ARBA" id="ARBA00004496"/>
    </source>
</evidence>
<comment type="caution">
    <text evidence="6">Lacks conserved residue(s) required for the propagation of feature annotation.</text>
</comment>
<dbReference type="PIRSF" id="PIRSF006305">
    <property type="entry name" value="Maf"/>
    <property type="match status" value="1"/>
</dbReference>
<evidence type="ECO:0000256" key="1">
    <source>
        <dbReference type="ARBA" id="ARBA00001968"/>
    </source>
</evidence>
<dbReference type="EMBL" id="CP016020">
    <property type="protein sequence ID" value="APH04228.1"/>
    <property type="molecule type" value="Genomic_DNA"/>
</dbReference>
<dbReference type="STRING" id="1547283.A9C19_05435"/>
<comment type="subcellular location">
    <subcellularLocation>
        <location evidence="2 6">Cytoplasm</location>
    </subcellularLocation>
</comment>
<dbReference type="Pfam" id="PF02545">
    <property type="entry name" value="Maf"/>
    <property type="match status" value="1"/>
</dbReference>
<evidence type="ECO:0000313" key="7">
    <source>
        <dbReference type="EMBL" id="APH04228.1"/>
    </source>
</evidence>
<dbReference type="HAMAP" id="MF_00528">
    <property type="entry name" value="Maf"/>
    <property type="match status" value="1"/>
</dbReference>
<dbReference type="InterPro" id="IPR029001">
    <property type="entry name" value="ITPase-like_fam"/>
</dbReference>
<dbReference type="Gene3D" id="3.90.950.10">
    <property type="match status" value="1"/>
</dbReference>
<protein>
    <recommendedName>
        <fullName evidence="6">dTTP/UTP pyrophosphatase</fullName>
        <shortName evidence="6">dTTPase/UTPase</shortName>
        <ecNumber evidence="6">3.6.1.9</ecNumber>
    </recommendedName>
    <alternativeName>
        <fullName evidence="6">Nucleoside triphosphate pyrophosphatase</fullName>
    </alternativeName>
    <alternativeName>
        <fullName evidence="6">Nucleotide pyrophosphatase</fullName>
        <shortName evidence="6">Nucleotide PPase</shortName>
    </alternativeName>
</protein>
<comment type="similarity">
    <text evidence="6">Belongs to the Maf family. YhdE subfamily.</text>
</comment>
<comment type="cofactor">
    <cofactor evidence="1 6">
        <name>a divalent metal cation</name>
        <dbReference type="ChEBI" id="CHEBI:60240"/>
    </cofactor>
</comment>
<keyword evidence="3 6" id="KW-0963">Cytoplasm</keyword>
<evidence type="ECO:0000256" key="6">
    <source>
        <dbReference type="HAMAP-Rule" id="MF_00528"/>
    </source>
</evidence>
<dbReference type="KEGG" id="bwh:A9C19_05435"/>
<feature type="site" description="Important for substrate specificity" evidence="6">
    <location>
        <position position="13"/>
    </location>
</feature>
<accession>A0A1L3MPF0</accession>
<dbReference type="AlphaFoldDB" id="A0A1L3MPF0"/>
<dbReference type="GO" id="GO:0005737">
    <property type="term" value="C:cytoplasm"/>
    <property type="evidence" value="ECO:0007669"/>
    <property type="project" value="UniProtKB-SubCell"/>
</dbReference>
<dbReference type="Proteomes" id="UP000181936">
    <property type="component" value="Chromosome"/>
</dbReference>
<keyword evidence="5 6" id="KW-0546">Nucleotide metabolism</keyword>
<feature type="active site" description="Proton acceptor" evidence="6">
    <location>
        <position position="70"/>
    </location>
</feature>
<evidence type="ECO:0000256" key="5">
    <source>
        <dbReference type="ARBA" id="ARBA00023080"/>
    </source>
</evidence>